<dbReference type="InterPro" id="IPR012337">
    <property type="entry name" value="RNaseH-like_sf"/>
</dbReference>
<accession>A0ABQ4ZEA9</accession>
<gene>
    <name evidence="2" type="ORF">Tco_0770808</name>
</gene>
<proteinExistence type="predicted"/>
<reference evidence="2" key="2">
    <citation type="submission" date="2022-01" db="EMBL/GenBank/DDBJ databases">
        <authorList>
            <person name="Yamashiro T."/>
            <person name="Shiraishi A."/>
            <person name="Satake H."/>
            <person name="Nakayama K."/>
        </authorList>
    </citation>
    <scope>NUCLEOTIDE SEQUENCE</scope>
</reference>
<comment type="caution">
    <text evidence="2">The sequence shown here is derived from an EMBL/GenBank/DDBJ whole genome shotgun (WGS) entry which is preliminary data.</text>
</comment>
<name>A0ABQ4ZEA9_9ASTR</name>
<evidence type="ECO:0000313" key="2">
    <source>
        <dbReference type="EMBL" id="GJS88172.1"/>
    </source>
</evidence>
<dbReference type="PANTHER" id="PTHR23272">
    <property type="entry name" value="BED FINGER-RELATED"/>
    <property type="match status" value="1"/>
</dbReference>
<reference evidence="2" key="1">
    <citation type="journal article" date="2022" name="Int. J. Mol. Sci.">
        <title>Draft Genome of Tanacetum Coccineum: Genomic Comparison of Closely Related Tanacetum-Family Plants.</title>
        <authorList>
            <person name="Yamashiro T."/>
            <person name="Shiraishi A."/>
            <person name="Nakayama K."/>
            <person name="Satake H."/>
        </authorList>
    </citation>
    <scope>NUCLEOTIDE SEQUENCE</scope>
</reference>
<feature type="domain" description="HAT C-terminal dimerisation" evidence="1">
    <location>
        <begin position="30"/>
        <end position="107"/>
    </location>
</feature>
<organism evidence="2 3">
    <name type="scientific">Tanacetum coccineum</name>
    <dbReference type="NCBI Taxonomy" id="301880"/>
    <lineage>
        <taxon>Eukaryota</taxon>
        <taxon>Viridiplantae</taxon>
        <taxon>Streptophyta</taxon>
        <taxon>Embryophyta</taxon>
        <taxon>Tracheophyta</taxon>
        <taxon>Spermatophyta</taxon>
        <taxon>Magnoliopsida</taxon>
        <taxon>eudicotyledons</taxon>
        <taxon>Gunneridae</taxon>
        <taxon>Pentapetalae</taxon>
        <taxon>asterids</taxon>
        <taxon>campanulids</taxon>
        <taxon>Asterales</taxon>
        <taxon>Asteraceae</taxon>
        <taxon>Asteroideae</taxon>
        <taxon>Anthemideae</taxon>
        <taxon>Anthemidinae</taxon>
        <taxon>Tanacetum</taxon>
    </lineage>
</organism>
<dbReference type="Pfam" id="PF05699">
    <property type="entry name" value="Dimer_Tnp_hAT"/>
    <property type="match status" value="1"/>
</dbReference>
<dbReference type="PANTHER" id="PTHR23272:SF190">
    <property type="entry name" value="ZINC FINGER, BED-TYPE-RELATED"/>
    <property type="match status" value="1"/>
</dbReference>
<dbReference type="InterPro" id="IPR008906">
    <property type="entry name" value="HATC_C_dom"/>
</dbReference>
<dbReference type="Proteomes" id="UP001151760">
    <property type="component" value="Unassembled WGS sequence"/>
</dbReference>
<dbReference type="EMBL" id="BQNB010011254">
    <property type="protein sequence ID" value="GJS88172.1"/>
    <property type="molecule type" value="Genomic_DNA"/>
</dbReference>
<evidence type="ECO:0000259" key="1">
    <source>
        <dbReference type="Pfam" id="PF05699"/>
    </source>
</evidence>
<keyword evidence="3" id="KW-1185">Reference proteome</keyword>
<sequence length="129" mass="14409">MYSLLVIENRKRGRGNTPSSELGRYEASNFLGQMTIEEFENLDILGGGKVQESQFLILAVIARDLLSVQASTVAYESAFSVSGRVISPQRTKLTSTSIEVCICLKDHLDSMERIQHISPLKGEFERVEE</sequence>
<protein>
    <submittedName>
        <fullName evidence="2">Zinc finger BED domain-containing protein RICESLEEPER 2-like protein</fullName>
    </submittedName>
</protein>
<dbReference type="SUPFAM" id="SSF53098">
    <property type="entry name" value="Ribonuclease H-like"/>
    <property type="match status" value="1"/>
</dbReference>
<evidence type="ECO:0000313" key="3">
    <source>
        <dbReference type="Proteomes" id="UP001151760"/>
    </source>
</evidence>